<dbReference type="EMBL" id="JABEYC010000284">
    <property type="protein sequence ID" value="KAF4979664.1"/>
    <property type="molecule type" value="Genomic_DNA"/>
</dbReference>
<gene>
    <name evidence="1" type="ORF">FZEAL_4155</name>
</gene>
<evidence type="ECO:0000313" key="2">
    <source>
        <dbReference type="Proteomes" id="UP000635477"/>
    </source>
</evidence>
<dbReference type="Proteomes" id="UP000635477">
    <property type="component" value="Unassembled WGS sequence"/>
</dbReference>
<dbReference type="InterPro" id="IPR027417">
    <property type="entry name" value="P-loop_NTPase"/>
</dbReference>
<reference evidence="1" key="2">
    <citation type="submission" date="2020-05" db="EMBL/GenBank/DDBJ databases">
        <authorList>
            <person name="Kim H.-S."/>
            <person name="Proctor R.H."/>
            <person name="Brown D.W."/>
        </authorList>
    </citation>
    <scope>NUCLEOTIDE SEQUENCE</scope>
    <source>
        <strain evidence="1">NRRL 22465</strain>
    </source>
</reference>
<dbReference type="Gene3D" id="3.40.50.300">
    <property type="entry name" value="P-loop containing nucleotide triphosphate hydrolases"/>
    <property type="match status" value="1"/>
</dbReference>
<dbReference type="AlphaFoldDB" id="A0A8H4UM97"/>
<evidence type="ECO:0000313" key="1">
    <source>
        <dbReference type="EMBL" id="KAF4979664.1"/>
    </source>
</evidence>
<name>A0A8H4UM97_9HYPO</name>
<accession>A0A8H4UM97</accession>
<protein>
    <submittedName>
        <fullName evidence="1">Uncharacterized protein</fullName>
    </submittedName>
</protein>
<sequence length="223" mass="24535">MSMASNRITSENTTCFSSPVALYEMGVRISTRKYSEAAQMHSSRGCSTPRERRDWQLCQPPRPRWQDITLGLLPDEWLAGIASSNAATHSPRSGGKGQMSEHAIGLQLEAHLQNEYRNVTCANFGTLEAVFVHCEGSYCHVDEFTGSRENRAQVTVALDFITRFVARTEADPAQVVIVTPDKANVALINSLRKQPRLALISAMQPAKTVHGFQGRESSQGACP</sequence>
<proteinExistence type="predicted"/>
<reference evidence="1" key="1">
    <citation type="journal article" date="2020" name="BMC Genomics">
        <title>Correction to: Identification and distribution of gene clusters required for synthesis of sphingolipid metabolism inhibitors in diverse species of the filamentous fungus Fusarium.</title>
        <authorList>
            <person name="Kim H.S."/>
            <person name="Lohmar J.M."/>
            <person name="Busman M."/>
            <person name="Brown D.W."/>
            <person name="Naumann T.A."/>
            <person name="Divon H.H."/>
            <person name="Lysoe E."/>
            <person name="Uhlig S."/>
            <person name="Proctor R.H."/>
        </authorList>
    </citation>
    <scope>NUCLEOTIDE SEQUENCE</scope>
    <source>
        <strain evidence="1">NRRL 22465</strain>
    </source>
</reference>
<keyword evidence="2" id="KW-1185">Reference proteome</keyword>
<organism evidence="1 2">
    <name type="scientific">Fusarium zealandicum</name>
    <dbReference type="NCBI Taxonomy" id="1053134"/>
    <lineage>
        <taxon>Eukaryota</taxon>
        <taxon>Fungi</taxon>
        <taxon>Dikarya</taxon>
        <taxon>Ascomycota</taxon>
        <taxon>Pezizomycotina</taxon>
        <taxon>Sordariomycetes</taxon>
        <taxon>Hypocreomycetidae</taxon>
        <taxon>Hypocreales</taxon>
        <taxon>Nectriaceae</taxon>
        <taxon>Fusarium</taxon>
        <taxon>Fusarium staphyleae species complex</taxon>
    </lineage>
</organism>
<comment type="caution">
    <text evidence="1">The sequence shown here is derived from an EMBL/GenBank/DDBJ whole genome shotgun (WGS) entry which is preliminary data.</text>
</comment>
<dbReference type="OrthoDB" id="6513042at2759"/>